<sequence length="103" mass="11734">MRFVVSVIWTHLVGYCFTGDNLLFPGSLVRLVPGSPSLVRFSDYSINRLIFYILQIHTQTHTLISVQKHAFSHAHRSVLVRVSSAPFVSRGLMHAADKRREKN</sequence>
<accession>A0A2M4C8G5</accession>
<dbReference type="EMBL" id="GGFJ01012476">
    <property type="protein sequence ID" value="MBW61617.1"/>
    <property type="molecule type" value="Transcribed_RNA"/>
</dbReference>
<organism evidence="1">
    <name type="scientific">Anopheles marajoara</name>
    <dbReference type="NCBI Taxonomy" id="58244"/>
    <lineage>
        <taxon>Eukaryota</taxon>
        <taxon>Metazoa</taxon>
        <taxon>Ecdysozoa</taxon>
        <taxon>Arthropoda</taxon>
        <taxon>Hexapoda</taxon>
        <taxon>Insecta</taxon>
        <taxon>Pterygota</taxon>
        <taxon>Neoptera</taxon>
        <taxon>Endopterygota</taxon>
        <taxon>Diptera</taxon>
        <taxon>Nematocera</taxon>
        <taxon>Culicoidea</taxon>
        <taxon>Culicidae</taxon>
        <taxon>Anophelinae</taxon>
        <taxon>Anopheles</taxon>
    </lineage>
</organism>
<name>A0A2M4C8G5_9DIPT</name>
<proteinExistence type="predicted"/>
<evidence type="ECO:0000313" key="1">
    <source>
        <dbReference type="EMBL" id="MBW61617.1"/>
    </source>
</evidence>
<dbReference type="AlphaFoldDB" id="A0A2M4C8G5"/>
<reference evidence="1" key="1">
    <citation type="submission" date="2018-01" db="EMBL/GenBank/DDBJ databases">
        <title>An insight into the sialome of Amazonian anophelines.</title>
        <authorList>
            <person name="Ribeiro J.M."/>
            <person name="Scarpassa V."/>
            <person name="Calvo E."/>
        </authorList>
    </citation>
    <scope>NUCLEOTIDE SEQUENCE</scope>
    <source>
        <tissue evidence="1">Salivary glands</tissue>
    </source>
</reference>
<protein>
    <submittedName>
        <fullName evidence="1">Putative secreted protein</fullName>
    </submittedName>
</protein>